<dbReference type="InterPro" id="IPR036259">
    <property type="entry name" value="MFS_trans_sf"/>
</dbReference>
<dbReference type="Gene3D" id="1.20.1250.20">
    <property type="entry name" value="MFS general substrate transporter like domains"/>
    <property type="match status" value="1"/>
</dbReference>
<accession>A0A8H7T5W9</accession>
<feature type="transmembrane region" description="Helical" evidence="8">
    <location>
        <begin position="174"/>
        <end position="195"/>
    </location>
</feature>
<comment type="caution">
    <text evidence="10">The sequence shown here is derived from an EMBL/GenBank/DDBJ whole genome shotgun (WGS) entry which is preliminary data.</text>
</comment>
<evidence type="ECO:0000259" key="9">
    <source>
        <dbReference type="PROSITE" id="PS50850"/>
    </source>
</evidence>
<keyword evidence="3 7" id="KW-0813">Transport</keyword>
<dbReference type="InterPro" id="IPR005828">
    <property type="entry name" value="MFS_sugar_transport-like"/>
</dbReference>
<feature type="transmembrane region" description="Helical" evidence="8">
    <location>
        <begin position="109"/>
        <end position="130"/>
    </location>
</feature>
<feature type="transmembrane region" description="Helical" evidence="8">
    <location>
        <begin position="330"/>
        <end position="354"/>
    </location>
</feature>
<sequence length="511" mass="56229">MWLTELEGRALTIGITVTSGTAFLLFGFDQGVFGGILGNTLFQKTFNNPNATIQGQIVSTYDIGCILGAILTILVGDKLGRRKTIGLGCLFVLVGGTLQSSSYTLAHMIVGRIVAGVGIGIISAVVPIWQSETCKPEHRGKLIALQLALVIFGIAFTNWMNLGFTYVPDSDVSWRFPLAFQNFFAILAMFLLYCMPESPRWLCLKDRHSEAQVIIARLQKKPLNDPAVVQSLRLLVDTVAHEMKVEKVSWTEVFSNGEQQTFRRIALGAGTSLMQQLGGINVVVYYLPTILTRSFGFSDRLALILSGVDFMSLVFWGCMVMLIIDKVGRVKLMLVGATAQGVCFAVAAAGLAVGSKASNGVAVAFIFLYHVAFGLSFLSIPFMYPSEINSERFRNVGSSIAMITNWVGVYIVVLITPIAIENIGWKFYVIFAVLNIVWVPFIWYFYVETAGLSLDEIDKLFEIHFNNPGMTWKEATRQAREAIEVAKLEISEKTGLGIDGEADHVELARKV</sequence>
<feature type="transmembrane region" description="Helical" evidence="8">
    <location>
        <begin position="85"/>
        <end position="103"/>
    </location>
</feature>
<feature type="transmembrane region" description="Helical" evidence="8">
    <location>
        <begin position="427"/>
        <end position="446"/>
    </location>
</feature>
<feature type="domain" description="Major facilitator superfamily (MFS) profile" evidence="9">
    <location>
        <begin position="15"/>
        <end position="450"/>
    </location>
</feature>
<keyword evidence="11" id="KW-1185">Reference proteome</keyword>
<feature type="transmembrane region" description="Helical" evidence="8">
    <location>
        <begin position="361"/>
        <end position="384"/>
    </location>
</feature>
<evidence type="ECO:0000256" key="8">
    <source>
        <dbReference type="SAM" id="Phobius"/>
    </source>
</evidence>
<comment type="similarity">
    <text evidence="2 7">Belongs to the major facilitator superfamily. Sugar transporter (TC 2.A.1.1) family.</text>
</comment>
<dbReference type="InterPro" id="IPR020846">
    <property type="entry name" value="MFS_dom"/>
</dbReference>
<feature type="transmembrane region" description="Helical" evidence="8">
    <location>
        <begin position="301"/>
        <end position="324"/>
    </location>
</feature>
<dbReference type="NCBIfam" id="TIGR00879">
    <property type="entry name" value="SP"/>
    <property type="match status" value="1"/>
</dbReference>
<evidence type="ECO:0000256" key="1">
    <source>
        <dbReference type="ARBA" id="ARBA00004141"/>
    </source>
</evidence>
<dbReference type="FunFam" id="1.20.1250.20:FF:000090">
    <property type="entry name" value="MFS sugar transporter, putative"/>
    <property type="match status" value="1"/>
</dbReference>
<feature type="transmembrane region" description="Helical" evidence="8">
    <location>
        <begin position="57"/>
        <end position="76"/>
    </location>
</feature>
<protein>
    <recommendedName>
        <fullName evidence="9">Major facilitator superfamily (MFS) profile domain-containing protein</fullName>
    </recommendedName>
</protein>
<evidence type="ECO:0000256" key="4">
    <source>
        <dbReference type="ARBA" id="ARBA00022692"/>
    </source>
</evidence>
<dbReference type="AlphaFoldDB" id="A0A8H7T5W9"/>
<dbReference type="InterPro" id="IPR050360">
    <property type="entry name" value="MFS_Sugar_Transporters"/>
</dbReference>
<proteinExistence type="inferred from homology"/>
<keyword evidence="4 8" id="KW-0812">Transmembrane</keyword>
<keyword evidence="5 8" id="KW-1133">Transmembrane helix</keyword>
<evidence type="ECO:0000256" key="7">
    <source>
        <dbReference type="RuleBase" id="RU003346"/>
    </source>
</evidence>
<dbReference type="Proteomes" id="UP000664132">
    <property type="component" value="Unassembled WGS sequence"/>
</dbReference>
<evidence type="ECO:0000256" key="6">
    <source>
        <dbReference type="ARBA" id="ARBA00023136"/>
    </source>
</evidence>
<dbReference type="PANTHER" id="PTHR48022">
    <property type="entry name" value="PLASTIDIC GLUCOSE TRANSPORTER 4"/>
    <property type="match status" value="1"/>
</dbReference>
<dbReference type="PRINTS" id="PR00171">
    <property type="entry name" value="SUGRTRNSPORT"/>
</dbReference>
<dbReference type="PROSITE" id="PS50850">
    <property type="entry name" value="MFS"/>
    <property type="match status" value="1"/>
</dbReference>
<dbReference type="PANTHER" id="PTHR48022:SF28">
    <property type="entry name" value="MAJOR FACILITATOR SUPERFAMILY (MFS) PROFILE DOMAIN-CONTAINING PROTEIN-RELATED"/>
    <property type="match status" value="1"/>
</dbReference>
<feature type="transmembrane region" description="Helical" evidence="8">
    <location>
        <begin position="12"/>
        <end position="37"/>
    </location>
</feature>
<dbReference type="Pfam" id="PF00083">
    <property type="entry name" value="Sugar_tr"/>
    <property type="match status" value="1"/>
</dbReference>
<dbReference type="InterPro" id="IPR003663">
    <property type="entry name" value="Sugar/inositol_transpt"/>
</dbReference>
<evidence type="ECO:0000313" key="10">
    <source>
        <dbReference type="EMBL" id="KAG4413551.1"/>
    </source>
</evidence>
<dbReference type="EMBL" id="JAFJYH010000309">
    <property type="protein sequence ID" value="KAG4413551.1"/>
    <property type="molecule type" value="Genomic_DNA"/>
</dbReference>
<name>A0A8H7T5W9_9HELO</name>
<gene>
    <name evidence="10" type="ORF">IFR04_013334</name>
</gene>
<evidence type="ECO:0000256" key="3">
    <source>
        <dbReference type="ARBA" id="ARBA00022448"/>
    </source>
</evidence>
<feature type="transmembrane region" description="Helical" evidence="8">
    <location>
        <begin position="396"/>
        <end position="420"/>
    </location>
</feature>
<dbReference type="GO" id="GO:0016020">
    <property type="term" value="C:membrane"/>
    <property type="evidence" value="ECO:0007669"/>
    <property type="project" value="UniProtKB-SubCell"/>
</dbReference>
<comment type="subcellular location">
    <subcellularLocation>
        <location evidence="1">Membrane</location>
        <topology evidence="1">Multi-pass membrane protein</topology>
    </subcellularLocation>
</comment>
<dbReference type="SUPFAM" id="SSF103473">
    <property type="entry name" value="MFS general substrate transporter"/>
    <property type="match status" value="1"/>
</dbReference>
<evidence type="ECO:0000256" key="2">
    <source>
        <dbReference type="ARBA" id="ARBA00010992"/>
    </source>
</evidence>
<evidence type="ECO:0000313" key="11">
    <source>
        <dbReference type="Proteomes" id="UP000664132"/>
    </source>
</evidence>
<organism evidence="10 11">
    <name type="scientific">Cadophora malorum</name>
    <dbReference type="NCBI Taxonomy" id="108018"/>
    <lineage>
        <taxon>Eukaryota</taxon>
        <taxon>Fungi</taxon>
        <taxon>Dikarya</taxon>
        <taxon>Ascomycota</taxon>
        <taxon>Pezizomycotina</taxon>
        <taxon>Leotiomycetes</taxon>
        <taxon>Helotiales</taxon>
        <taxon>Ploettnerulaceae</taxon>
        <taxon>Cadophora</taxon>
    </lineage>
</organism>
<feature type="transmembrane region" description="Helical" evidence="8">
    <location>
        <begin position="142"/>
        <end position="162"/>
    </location>
</feature>
<reference evidence="10" key="1">
    <citation type="submission" date="2021-02" db="EMBL/GenBank/DDBJ databases">
        <title>Genome sequence Cadophora malorum strain M34.</title>
        <authorList>
            <person name="Stefanovic E."/>
            <person name="Vu D."/>
            <person name="Scully C."/>
            <person name="Dijksterhuis J."/>
            <person name="Roader J."/>
            <person name="Houbraken J."/>
        </authorList>
    </citation>
    <scope>NUCLEOTIDE SEQUENCE</scope>
    <source>
        <strain evidence="10">M34</strain>
    </source>
</reference>
<evidence type="ECO:0000256" key="5">
    <source>
        <dbReference type="ARBA" id="ARBA00022989"/>
    </source>
</evidence>
<keyword evidence="6 8" id="KW-0472">Membrane</keyword>
<dbReference type="GO" id="GO:0005351">
    <property type="term" value="F:carbohydrate:proton symporter activity"/>
    <property type="evidence" value="ECO:0007669"/>
    <property type="project" value="TreeGrafter"/>
</dbReference>
<dbReference type="OrthoDB" id="6133115at2759"/>